<dbReference type="PANTHER" id="PTHR30250">
    <property type="entry name" value="PST FAMILY PREDICTED COLANIC ACID TRANSPORTER"/>
    <property type="match status" value="1"/>
</dbReference>
<evidence type="ECO:0000256" key="1">
    <source>
        <dbReference type="ARBA" id="ARBA00004651"/>
    </source>
</evidence>
<proteinExistence type="predicted"/>
<keyword evidence="5" id="KW-0472">Membrane</keyword>
<dbReference type="AlphaFoldDB" id="A0A174L4Z4"/>
<dbReference type="GO" id="GO:0005886">
    <property type="term" value="C:plasma membrane"/>
    <property type="evidence" value="ECO:0007669"/>
    <property type="project" value="UniProtKB-SubCell"/>
</dbReference>
<keyword evidence="3" id="KW-0812">Transmembrane</keyword>
<evidence type="ECO:0000256" key="3">
    <source>
        <dbReference type="ARBA" id="ARBA00022692"/>
    </source>
</evidence>
<sequence length="513" mass="58425">MSQEVSSTNKRIAKNTLFLYVRMLLVMGVSIFTSRVILQTLGVEDYGIYNAVGGIVAVIGVLNGALSSSTSRFLAYELGMKDAEMLKRTFSVSLNLHMAVAFIVLLLAETIGLWFFYEKMVIPVERLSAAWWVYQFSIVTVMVNFTQVPYNASLIAHENMSIYAYVGLYDAFSRLAIAYLLSLSPMDDLVFYALLLMLNTFLIQFFYRFYTYRRYQECRFRWITDKTLYKRQLAYSGWEMFGGLASISQGQGINILLNLFFGPMVNAARAVAYQIQTAVNHFVINFLMATRPQVIKSFAEHNYERMYSLTFKSARYSFFLMLALILPICFELRFILNLWLGKATPPDTYVFTLIILLLSLAEVFRVSMIMAFHAIGKMKLGNSLNGTIMILSLPISYAILKMGAPAYAVFIVLVIINITVMIDAYFIVYSYVHFNIRELLVGAVLPCVLVGACSVIVPTAIVYLMEDGWQRFIILSLLTEVVLMILILYVGITRAERKKIVSWIQTKMSKTKQ</sequence>
<keyword evidence="2" id="KW-1003">Cell membrane</keyword>
<name>A0A174L4Z4_PARDI</name>
<evidence type="ECO:0000256" key="5">
    <source>
        <dbReference type="ARBA" id="ARBA00023136"/>
    </source>
</evidence>
<evidence type="ECO:0000256" key="4">
    <source>
        <dbReference type="ARBA" id="ARBA00022989"/>
    </source>
</evidence>
<evidence type="ECO:0000313" key="7">
    <source>
        <dbReference type="Proteomes" id="UP000095591"/>
    </source>
</evidence>
<dbReference type="Proteomes" id="UP000095591">
    <property type="component" value="Unassembled WGS sequence"/>
</dbReference>
<dbReference type="PANTHER" id="PTHR30250:SF26">
    <property type="entry name" value="PSMA PROTEIN"/>
    <property type="match status" value="1"/>
</dbReference>
<organism evidence="6 7">
    <name type="scientific">Parabacteroides distasonis</name>
    <dbReference type="NCBI Taxonomy" id="823"/>
    <lineage>
        <taxon>Bacteria</taxon>
        <taxon>Pseudomonadati</taxon>
        <taxon>Bacteroidota</taxon>
        <taxon>Bacteroidia</taxon>
        <taxon>Bacteroidales</taxon>
        <taxon>Tannerellaceae</taxon>
        <taxon>Parabacteroides</taxon>
    </lineage>
</organism>
<accession>A0A174L4Z4</accession>
<dbReference type="InterPro" id="IPR050833">
    <property type="entry name" value="Poly_Biosynth_Transport"/>
</dbReference>
<dbReference type="RefSeq" id="WP_057318977.1">
    <property type="nucleotide sequence ID" value="NZ_CYXP01000002.1"/>
</dbReference>
<comment type="subcellular location">
    <subcellularLocation>
        <location evidence="1">Cell membrane</location>
        <topology evidence="1">Multi-pass membrane protein</topology>
    </subcellularLocation>
</comment>
<protein>
    <submittedName>
        <fullName evidence="6">Uncharacterized protein</fullName>
    </submittedName>
</protein>
<evidence type="ECO:0000256" key="2">
    <source>
        <dbReference type="ARBA" id="ARBA00022475"/>
    </source>
</evidence>
<gene>
    <name evidence="6" type="ORF">ERS852429_01103</name>
</gene>
<evidence type="ECO:0000313" key="6">
    <source>
        <dbReference type="EMBL" id="CUM91927.1"/>
    </source>
</evidence>
<dbReference type="EMBL" id="CYXP01000002">
    <property type="protein sequence ID" value="CUM91927.1"/>
    <property type="molecule type" value="Genomic_DNA"/>
</dbReference>
<keyword evidence="4" id="KW-1133">Transmembrane helix</keyword>
<reference evidence="6 7" key="1">
    <citation type="submission" date="2015-09" db="EMBL/GenBank/DDBJ databases">
        <authorList>
            <consortium name="Pathogen Informatics"/>
        </authorList>
    </citation>
    <scope>NUCLEOTIDE SEQUENCE [LARGE SCALE GENOMIC DNA]</scope>
    <source>
        <strain evidence="6 7">2789STDY5608872</strain>
    </source>
</reference>